<accession>A0A915VK42</accession>
<feature type="signal peptide" evidence="6">
    <location>
        <begin position="1"/>
        <end position="18"/>
    </location>
</feature>
<organism evidence="8 9">
    <name type="scientific">Aureispira anguillae</name>
    <dbReference type="NCBI Taxonomy" id="2864201"/>
    <lineage>
        <taxon>Bacteria</taxon>
        <taxon>Pseudomonadati</taxon>
        <taxon>Bacteroidota</taxon>
        <taxon>Saprospiria</taxon>
        <taxon>Saprospirales</taxon>
        <taxon>Saprospiraceae</taxon>
        <taxon>Aureispira</taxon>
    </lineage>
</organism>
<feature type="repeat" description="TPR" evidence="3">
    <location>
        <begin position="278"/>
        <end position="311"/>
    </location>
</feature>
<dbReference type="PANTHER" id="PTHR45641:SF19">
    <property type="entry name" value="NEPHROCYSTIN-3"/>
    <property type="match status" value="1"/>
</dbReference>
<dbReference type="EMBL" id="AP026867">
    <property type="protein sequence ID" value="BDS09461.1"/>
    <property type="molecule type" value="Genomic_DNA"/>
</dbReference>
<dbReference type="SUPFAM" id="SSF48452">
    <property type="entry name" value="TPR-like"/>
    <property type="match status" value="3"/>
</dbReference>
<dbReference type="Gene3D" id="1.25.40.10">
    <property type="entry name" value="Tetratricopeptide repeat domain"/>
    <property type="match status" value="2"/>
</dbReference>
<feature type="repeat" description="TPR" evidence="3">
    <location>
        <begin position="236"/>
        <end position="269"/>
    </location>
</feature>
<dbReference type="Proteomes" id="UP001060919">
    <property type="component" value="Chromosome"/>
</dbReference>
<dbReference type="Pfam" id="PF13424">
    <property type="entry name" value="TPR_12"/>
    <property type="match status" value="4"/>
</dbReference>
<keyword evidence="5" id="KW-1133">Transmembrane helix</keyword>
<dbReference type="KEGG" id="aup:AsAng_0001590"/>
<evidence type="ECO:0000256" key="6">
    <source>
        <dbReference type="SAM" id="SignalP"/>
    </source>
</evidence>
<keyword evidence="6" id="KW-0732">Signal</keyword>
<feature type="coiled-coil region" evidence="4">
    <location>
        <begin position="670"/>
        <end position="697"/>
    </location>
</feature>
<keyword evidence="9" id="KW-1185">Reference proteome</keyword>
<proteinExistence type="predicted"/>
<keyword evidence="5" id="KW-0812">Transmembrane</keyword>
<evidence type="ECO:0000256" key="4">
    <source>
        <dbReference type="SAM" id="Coils"/>
    </source>
</evidence>
<feature type="transmembrane region" description="Helical" evidence="5">
    <location>
        <begin position="1010"/>
        <end position="1028"/>
    </location>
</feature>
<dbReference type="InterPro" id="IPR011990">
    <property type="entry name" value="TPR-like_helical_dom_sf"/>
</dbReference>
<evidence type="ECO:0000256" key="5">
    <source>
        <dbReference type="SAM" id="Phobius"/>
    </source>
</evidence>
<dbReference type="InterPro" id="IPR019734">
    <property type="entry name" value="TPR_rpt"/>
</dbReference>
<dbReference type="PROSITE" id="PS50005">
    <property type="entry name" value="TPR"/>
    <property type="match status" value="2"/>
</dbReference>
<dbReference type="AlphaFoldDB" id="A0A915VK42"/>
<reference evidence="8" key="1">
    <citation type="submission" date="2022-09" db="EMBL/GenBank/DDBJ databases">
        <title>Aureispira anguillicida sp. nov., isolated from Leptocephalus of Japanese eel Anguilla japonica.</title>
        <authorList>
            <person name="Yuasa K."/>
            <person name="Mekata T."/>
            <person name="Ikunari K."/>
        </authorList>
    </citation>
    <scope>NUCLEOTIDE SEQUENCE</scope>
    <source>
        <strain evidence="8">EL160426</strain>
    </source>
</reference>
<keyword evidence="4" id="KW-0175">Coiled coil</keyword>
<sequence>MRLVILFFLNVLPLVSIAQLTENLSFSTLDSLINSCYSKGNFKQAIVYMEQAQTQARAALGEQDSVYATYTDGLGFFNYMAGQYQKAEQLYLEAIDIKKKIFGAKNPKTAFAWDNLALLYVKIEKFEQAETIYKRTKKIYLDAYGAQHEEYAGSLNNLAALYERSRKYEAAEQYYLQAGKIWRATLGEQHPRYALWLNNLAVVYRRMRKFEEAEPLYLQALAIREQVFGVQHRIYARSLGSIAQLYKDMGNYDRAEYYYLKAQSITEQTIGVEHPRYAVILNNLAILYKEKKEYQKALLLLQKSLAINEKFYGKSSLKYGGALNNLAALYTKMQEYQKAEELYWKVKKLWKKILSKEDPLHGLVWYNLAHLYLQQERLDTAFAYAMTGIAQNSTNFKAIFPSAFRTSNKAVTPYQPQFYQPISPLDDLLKLVNLEFKQLVEANQMIRKLIEITKKKLDKAPNQAEWKQYFILIKVGMMVNEKIRNQFAGKQNKLRILDQNTWLVREGIAAAIALNRTEITREAFAFSEQNKSILLADAIKGNRAKIMGDLPDSLVFRELDLQTQKTELKKAYYEAKTTVEKDQLLVAENLLNQKIDAFLKKIKKDYPRYHQLKYKNITAQATEVQALLTDKSILLEYFITDTVTYLFVVSKDSIRLLPISVSKTKLKQNIKQFHDALSNYNRLVKQEEEAYALYTQQAYWFYKTLIAEALEGTDSDQLIIVADGELGHLPFEAFLSKDVCQQKRLYKDLPYLLNDYSICYNYSATLWKENLHQEVPINNHQILACAAAYPKQYIVDSTLLQRRSINSLNWRKGLSPLPAAQKEVKHLSKEFQGKFIQGMACNEACFKQESGKYGVIHLAMHGILHPRVPMLSSLAFTENKDSLEDNFLQAYEIARLNLNADLVVLSACETGYGEFKQGEGIISLARSFMYAGTPSLVVSLWQVNDHSTSVIMTYFYNYLAEGMPKDQALRQAKLDYIAMTTTWAAHPAFWSPFIQLGDNRPIQLTQPLDWFPWLIGVGIFFLVLVFVLKRKKVAFEK</sequence>
<evidence type="ECO:0000259" key="7">
    <source>
        <dbReference type="Pfam" id="PF12770"/>
    </source>
</evidence>
<evidence type="ECO:0000256" key="3">
    <source>
        <dbReference type="PROSITE-ProRule" id="PRU00339"/>
    </source>
</evidence>
<name>A0A915VK42_9BACT</name>
<keyword evidence="1" id="KW-0677">Repeat</keyword>
<evidence type="ECO:0000256" key="1">
    <source>
        <dbReference type="ARBA" id="ARBA00022737"/>
    </source>
</evidence>
<dbReference type="InterPro" id="IPR024983">
    <property type="entry name" value="CHAT_dom"/>
</dbReference>
<dbReference type="PRINTS" id="PR00381">
    <property type="entry name" value="KINESINLIGHT"/>
</dbReference>
<keyword evidence="2 3" id="KW-0802">TPR repeat</keyword>
<evidence type="ECO:0000313" key="9">
    <source>
        <dbReference type="Proteomes" id="UP001060919"/>
    </source>
</evidence>
<feature type="chain" id="PRO_5037207814" evidence="6">
    <location>
        <begin position="19"/>
        <end position="1037"/>
    </location>
</feature>
<evidence type="ECO:0000313" key="8">
    <source>
        <dbReference type="EMBL" id="BDS09461.1"/>
    </source>
</evidence>
<protein>
    <submittedName>
        <fullName evidence="8">CHAT domain-containing protein</fullName>
    </submittedName>
</protein>
<dbReference type="PANTHER" id="PTHR45641">
    <property type="entry name" value="TETRATRICOPEPTIDE REPEAT PROTEIN (AFU_ORTHOLOGUE AFUA_6G03870)"/>
    <property type="match status" value="1"/>
</dbReference>
<dbReference type="SMART" id="SM00028">
    <property type="entry name" value="TPR"/>
    <property type="match status" value="9"/>
</dbReference>
<keyword evidence="5" id="KW-0472">Membrane</keyword>
<feature type="domain" description="CHAT" evidence="7">
    <location>
        <begin position="700"/>
        <end position="998"/>
    </location>
</feature>
<evidence type="ECO:0000256" key="2">
    <source>
        <dbReference type="ARBA" id="ARBA00022803"/>
    </source>
</evidence>
<dbReference type="Pfam" id="PF12770">
    <property type="entry name" value="CHAT"/>
    <property type="match status" value="1"/>
</dbReference>
<dbReference type="RefSeq" id="WP_264790853.1">
    <property type="nucleotide sequence ID" value="NZ_AP026867.1"/>
</dbReference>
<gene>
    <name evidence="8" type="ORF">AsAng_0001590</name>
</gene>